<accession>A0ACC2L4V7</accession>
<reference evidence="1 2" key="1">
    <citation type="journal article" date="2022" name="Hortic Res">
        <title>A haplotype resolved chromosomal level avocado genome allows analysis of novel avocado genes.</title>
        <authorList>
            <person name="Nath O."/>
            <person name="Fletcher S.J."/>
            <person name="Hayward A."/>
            <person name="Shaw L.M."/>
            <person name="Masouleh A.K."/>
            <person name="Furtado A."/>
            <person name="Henry R.J."/>
            <person name="Mitter N."/>
        </authorList>
    </citation>
    <scope>NUCLEOTIDE SEQUENCE [LARGE SCALE GENOMIC DNA]</scope>
    <source>
        <strain evidence="2">cv. Hass</strain>
    </source>
</reference>
<keyword evidence="2" id="KW-1185">Reference proteome</keyword>
<dbReference type="Proteomes" id="UP001234297">
    <property type="component" value="Chromosome 6"/>
</dbReference>
<organism evidence="1 2">
    <name type="scientific">Persea americana</name>
    <name type="common">Avocado</name>
    <dbReference type="NCBI Taxonomy" id="3435"/>
    <lineage>
        <taxon>Eukaryota</taxon>
        <taxon>Viridiplantae</taxon>
        <taxon>Streptophyta</taxon>
        <taxon>Embryophyta</taxon>
        <taxon>Tracheophyta</taxon>
        <taxon>Spermatophyta</taxon>
        <taxon>Magnoliopsida</taxon>
        <taxon>Magnoliidae</taxon>
        <taxon>Laurales</taxon>
        <taxon>Lauraceae</taxon>
        <taxon>Persea</taxon>
    </lineage>
</organism>
<proteinExistence type="predicted"/>
<gene>
    <name evidence="1" type="ORF">MRB53_021605</name>
</gene>
<sequence length="134" mass="15076">MLIHSSSSLHNQQISKKISNLDDLKKDLSSPETAPSSPWTTASPPSITPCFYLSLFLLLELSGGETVPIEKEVFRRDGTKLPLPLLRRSKDFIGTKYTGFGVLPIQELGKRGPFLFLSFSFANEDMFLWLLWSI</sequence>
<evidence type="ECO:0000313" key="1">
    <source>
        <dbReference type="EMBL" id="KAJ8628298.1"/>
    </source>
</evidence>
<evidence type="ECO:0000313" key="2">
    <source>
        <dbReference type="Proteomes" id="UP001234297"/>
    </source>
</evidence>
<comment type="caution">
    <text evidence="1">The sequence shown here is derived from an EMBL/GenBank/DDBJ whole genome shotgun (WGS) entry which is preliminary data.</text>
</comment>
<name>A0ACC2L4V7_PERAE</name>
<protein>
    <submittedName>
        <fullName evidence="1">Uncharacterized protein</fullName>
    </submittedName>
</protein>
<dbReference type="EMBL" id="CM056814">
    <property type="protein sequence ID" value="KAJ8628298.1"/>
    <property type="molecule type" value="Genomic_DNA"/>
</dbReference>